<dbReference type="InterPro" id="IPR001905">
    <property type="entry name" value="Ammonium_transpt"/>
</dbReference>
<keyword evidence="6" id="KW-0472">Membrane</keyword>
<evidence type="ECO:0000256" key="1">
    <source>
        <dbReference type="ARBA" id="ARBA00004141"/>
    </source>
</evidence>
<protein>
    <recommendedName>
        <fullName evidence="8">Ammonium transporter</fullName>
    </recommendedName>
</protein>
<dbReference type="PANTHER" id="PTHR43029:SF10">
    <property type="entry name" value="AMMONIUM TRANSPORTER MEP2"/>
    <property type="match status" value="1"/>
</dbReference>
<dbReference type="SUPFAM" id="SSF111352">
    <property type="entry name" value="Ammonium transporter"/>
    <property type="match status" value="1"/>
</dbReference>
<gene>
    <name evidence="10" type="ORF">C4618_02765</name>
</gene>
<keyword evidence="7" id="KW-0924">Ammonia transport</keyword>
<comment type="subcellular location">
    <subcellularLocation>
        <location evidence="1">Membrane</location>
        <topology evidence="1">Multi-pass membrane protein</topology>
    </subcellularLocation>
</comment>
<sequence>MFVKKGLFVFLLLCILSMWLMIFGVAFYYFGSLHQSLTSRIIYQFVLTVLITTIAWFMGAYFLGFEGHFKTVFQFQEADGKQIVNCLFQLCFALYAVVMLIGSIIDRVQTKRLLLAVVSWLFLVYTPLAYLIWNSEGVFAKMGVLDFSGGMVVHLSAGLSSYILAHVIGKSEHQHNKIKNDNLFLGMILITFGWFGFNMGPVGEWNSQAIMILLNTIFAIIGGGLAWTLAAKWNGEEEKTGSLLNGIIVGLVTSTAGVGYLLTWQLLAVTFFASLFTYFVTDYVAKAFAIDDVVSSFGMNGIGGLLGSLGVGLFKLSHMPVQLLALATTILLSIIMTYIISKAIFRK</sequence>
<evidence type="ECO:0000256" key="6">
    <source>
        <dbReference type="ARBA" id="ARBA00023136"/>
    </source>
</evidence>
<organism evidence="10 11">
    <name type="scientific">Streptococcus agalactiae</name>
    <dbReference type="NCBI Taxonomy" id="1311"/>
    <lineage>
        <taxon>Bacteria</taxon>
        <taxon>Bacillati</taxon>
        <taxon>Bacillota</taxon>
        <taxon>Bacilli</taxon>
        <taxon>Lactobacillales</taxon>
        <taxon>Streptococcaceae</taxon>
        <taxon>Streptococcus</taxon>
    </lineage>
</organism>
<evidence type="ECO:0000256" key="5">
    <source>
        <dbReference type="ARBA" id="ARBA00022989"/>
    </source>
</evidence>
<comment type="caution">
    <text evidence="10">The sequence shown here is derived from an EMBL/GenBank/DDBJ whole genome shotgun (WGS) entry which is preliminary data.</text>
</comment>
<keyword evidence="3" id="KW-0813">Transport</keyword>
<dbReference type="InterPro" id="IPR029020">
    <property type="entry name" value="Ammonium/urea_transptr"/>
</dbReference>
<dbReference type="InterPro" id="IPR024041">
    <property type="entry name" value="NH4_transpt_AmtB-like_dom"/>
</dbReference>
<dbReference type="GO" id="GO:0008519">
    <property type="term" value="F:ammonium channel activity"/>
    <property type="evidence" value="ECO:0007669"/>
    <property type="project" value="InterPro"/>
</dbReference>
<evidence type="ECO:0000256" key="7">
    <source>
        <dbReference type="ARBA" id="ARBA00023177"/>
    </source>
</evidence>
<evidence type="ECO:0000256" key="3">
    <source>
        <dbReference type="ARBA" id="ARBA00022448"/>
    </source>
</evidence>
<evidence type="ECO:0000256" key="8">
    <source>
        <dbReference type="ARBA" id="ARBA00050025"/>
    </source>
</evidence>
<evidence type="ECO:0000259" key="9">
    <source>
        <dbReference type="Pfam" id="PF00909"/>
    </source>
</evidence>
<dbReference type="Proteomes" id="UP000256718">
    <property type="component" value="Unassembled WGS sequence"/>
</dbReference>
<keyword evidence="5" id="KW-1133">Transmembrane helix</keyword>
<dbReference type="Gene3D" id="1.10.3430.10">
    <property type="entry name" value="Ammonium transporter AmtB like domains"/>
    <property type="match status" value="1"/>
</dbReference>
<dbReference type="EMBL" id="QHGZ01000079">
    <property type="protein sequence ID" value="RDY85439.1"/>
    <property type="molecule type" value="Genomic_DNA"/>
</dbReference>
<evidence type="ECO:0000256" key="4">
    <source>
        <dbReference type="ARBA" id="ARBA00022692"/>
    </source>
</evidence>
<evidence type="ECO:0000256" key="2">
    <source>
        <dbReference type="ARBA" id="ARBA00005887"/>
    </source>
</evidence>
<proteinExistence type="inferred from homology"/>
<comment type="similarity">
    <text evidence="2">Belongs to the ammonia transporter channel (TC 1.A.11.2) family.</text>
</comment>
<reference evidence="10 11" key="1">
    <citation type="journal article" date="2018" name="Emerg. Microbes Infect.">
        <title>Phenotypic and molecular analysis of nontypeable Group B streptococci: identification of cps2a and hybrid cps2a/cps5 Group B streptococcal capsule gene clusters.</title>
        <authorList>
            <person name="Alhhazmi A."/>
            <person name="Tyrrell G.J."/>
        </authorList>
    </citation>
    <scope>NUCLEOTIDE SEQUENCE [LARGE SCALE GENOMIC DNA]</scope>
    <source>
        <strain evidence="10 11">PLGBS17</strain>
    </source>
</reference>
<dbReference type="AlphaFoldDB" id="A0A0G2Z2K4"/>
<dbReference type="GO" id="GO:0005886">
    <property type="term" value="C:plasma membrane"/>
    <property type="evidence" value="ECO:0007669"/>
    <property type="project" value="TreeGrafter"/>
</dbReference>
<name>A0A0G2Z2K4_STRAG</name>
<keyword evidence="4" id="KW-0812">Transmembrane</keyword>
<dbReference type="Pfam" id="PF00909">
    <property type="entry name" value="Ammonium_transp"/>
    <property type="match status" value="1"/>
</dbReference>
<evidence type="ECO:0000313" key="10">
    <source>
        <dbReference type="EMBL" id="RDY85439.1"/>
    </source>
</evidence>
<dbReference type="PANTHER" id="PTHR43029">
    <property type="entry name" value="AMMONIUM TRANSPORTER MEP2"/>
    <property type="match status" value="1"/>
</dbReference>
<feature type="domain" description="Ammonium transporter AmtB-like" evidence="9">
    <location>
        <begin position="9"/>
        <end position="340"/>
    </location>
</feature>
<accession>A0A0G2Z2K4</accession>
<evidence type="ECO:0000313" key="11">
    <source>
        <dbReference type="Proteomes" id="UP000256718"/>
    </source>
</evidence>